<gene>
    <name evidence="1" type="ORF">PSTEL_26250</name>
</gene>
<evidence type="ECO:0000313" key="1">
    <source>
        <dbReference type="EMBL" id="AIQ66094.1"/>
    </source>
</evidence>
<dbReference type="KEGG" id="pste:PSTEL_26250"/>
<keyword evidence="2" id="KW-1185">Reference proteome</keyword>
<reference evidence="1 2" key="1">
    <citation type="submission" date="2014-08" db="EMBL/GenBank/DDBJ databases">
        <title>Comparative genomics of the Paenibacillus odorifer group.</title>
        <authorList>
            <person name="den Bakker H.C."/>
            <person name="Tsai Y.-C."/>
            <person name="Martin N."/>
            <person name="Korlach J."/>
            <person name="Wiedmann M."/>
        </authorList>
    </citation>
    <scope>NUCLEOTIDE SEQUENCE [LARGE SCALE GENOMIC DNA]</scope>
    <source>
        <strain evidence="1 2">DSM 14472</strain>
    </source>
</reference>
<dbReference type="HOGENOM" id="CLU_2827154_0_0_9"/>
<dbReference type="Proteomes" id="UP000029507">
    <property type="component" value="Chromosome"/>
</dbReference>
<accession>A0A089NB52</accession>
<evidence type="ECO:0000313" key="2">
    <source>
        <dbReference type="Proteomes" id="UP000029507"/>
    </source>
</evidence>
<name>A0A089NB52_9BACL</name>
<dbReference type="AlphaFoldDB" id="A0A089NB52"/>
<dbReference type="STRING" id="169760.PSTEL_26250"/>
<organism evidence="1 2">
    <name type="scientific">Paenibacillus stellifer</name>
    <dbReference type="NCBI Taxonomy" id="169760"/>
    <lineage>
        <taxon>Bacteria</taxon>
        <taxon>Bacillati</taxon>
        <taxon>Bacillota</taxon>
        <taxon>Bacilli</taxon>
        <taxon>Bacillales</taxon>
        <taxon>Paenibacillaceae</taxon>
        <taxon>Paenibacillus</taxon>
    </lineage>
</organism>
<protein>
    <submittedName>
        <fullName evidence="1">Uncharacterized protein</fullName>
    </submittedName>
</protein>
<dbReference type="EMBL" id="CP009286">
    <property type="protein sequence ID" value="AIQ66094.1"/>
    <property type="molecule type" value="Genomic_DNA"/>
</dbReference>
<proteinExistence type="predicted"/>
<sequence>MGGRLPAFIRAVLEHSNARIPSAASGPPIPVRLFPGRISAAGRKWDHAGGINIYNLVLSGSSRNME</sequence>